<comment type="caution">
    <text evidence="1">The sequence shown here is derived from an EMBL/GenBank/DDBJ whole genome shotgun (WGS) entry which is preliminary data.</text>
</comment>
<dbReference type="Proteomes" id="UP000823883">
    <property type="component" value="Unassembled WGS sequence"/>
</dbReference>
<gene>
    <name evidence="1" type="ORF">IAA04_03605</name>
</gene>
<dbReference type="AlphaFoldDB" id="A0A9D2PBX0"/>
<evidence type="ECO:0000313" key="2">
    <source>
        <dbReference type="Proteomes" id="UP000823883"/>
    </source>
</evidence>
<accession>A0A9D2PBX0</accession>
<organism evidence="1 2">
    <name type="scientific">Candidatus Lachnoclostridium pullistercoris</name>
    <dbReference type="NCBI Taxonomy" id="2838632"/>
    <lineage>
        <taxon>Bacteria</taxon>
        <taxon>Bacillati</taxon>
        <taxon>Bacillota</taxon>
        <taxon>Clostridia</taxon>
        <taxon>Lachnospirales</taxon>
        <taxon>Lachnospiraceae</taxon>
    </lineage>
</organism>
<name>A0A9D2PBX0_9FIRM</name>
<protein>
    <submittedName>
        <fullName evidence="1">Uncharacterized protein</fullName>
    </submittedName>
</protein>
<reference evidence="1" key="1">
    <citation type="journal article" date="2021" name="PeerJ">
        <title>Extensive microbial diversity within the chicken gut microbiome revealed by metagenomics and culture.</title>
        <authorList>
            <person name="Gilroy R."/>
            <person name="Ravi A."/>
            <person name="Getino M."/>
            <person name="Pursley I."/>
            <person name="Horton D.L."/>
            <person name="Alikhan N.F."/>
            <person name="Baker D."/>
            <person name="Gharbi K."/>
            <person name="Hall N."/>
            <person name="Watson M."/>
            <person name="Adriaenssens E.M."/>
            <person name="Foster-Nyarko E."/>
            <person name="Jarju S."/>
            <person name="Secka A."/>
            <person name="Antonio M."/>
            <person name="Oren A."/>
            <person name="Chaudhuri R.R."/>
            <person name="La Ragione R."/>
            <person name="Hildebrand F."/>
            <person name="Pallen M.J."/>
        </authorList>
    </citation>
    <scope>NUCLEOTIDE SEQUENCE</scope>
    <source>
        <strain evidence="1">CHK183-5548</strain>
    </source>
</reference>
<proteinExistence type="predicted"/>
<dbReference type="EMBL" id="DWWL01000023">
    <property type="protein sequence ID" value="HJC47122.1"/>
    <property type="molecule type" value="Genomic_DNA"/>
</dbReference>
<evidence type="ECO:0000313" key="1">
    <source>
        <dbReference type="EMBL" id="HJC47122.1"/>
    </source>
</evidence>
<sequence length="70" mass="8548">MKIKKLFRSNGFPYHMIIETLDGEYKKFFISPSRKIEEKDLSPLPYWNPVGRNSEEAEWYMYKMYGFEKN</sequence>
<reference evidence="1" key="2">
    <citation type="submission" date="2021-04" db="EMBL/GenBank/DDBJ databases">
        <authorList>
            <person name="Gilroy R."/>
        </authorList>
    </citation>
    <scope>NUCLEOTIDE SEQUENCE</scope>
    <source>
        <strain evidence="1">CHK183-5548</strain>
    </source>
</reference>